<protein>
    <recommendedName>
        <fullName evidence="2">DUF4729 domain-containing protein</fullName>
    </recommendedName>
</protein>
<feature type="coiled-coil region" evidence="1">
    <location>
        <begin position="40"/>
        <end position="67"/>
    </location>
</feature>
<dbReference type="InterPro" id="IPR031732">
    <property type="entry name" value="DUF4729"/>
</dbReference>
<organism evidence="3 4">
    <name type="scientific">Drosophila navojoa</name>
    <name type="common">Fruit fly</name>
    <dbReference type="NCBI Taxonomy" id="7232"/>
    <lineage>
        <taxon>Eukaryota</taxon>
        <taxon>Metazoa</taxon>
        <taxon>Ecdysozoa</taxon>
        <taxon>Arthropoda</taxon>
        <taxon>Hexapoda</taxon>
        <taxon>Insecta</taxon>
        <taxon>Pterygota</taxon>
        <taxon>Neoptera</taxon>
        <taxon>Endopterygota</taxon>
        <taxon>Diptera</taxon>
        <taxon>Brachycera</taxon>
        <taxon>Muscomorpha</taxon>
        <taxon>Ephydroidea</taxon>
        <taxon>Drosophilidae</taxon>
        <taxon>Drosophila</taxon>
    </lineage>
</organism>
<dbReference type="EMBL" id="LSRL02000049">
    <property type="protein sequence ID" value="TDG47054.1"/>
    <property type="molecule type" value="Genomic_DNA"/>
</dbReference>
<dbReference type="Proteomes" id="UP000295192">
    <property type="component" value="Unassembled WGS sequence"/>
</dbReference>
<feature type="domain" description="DUF4729" evidence="2">
    <location>
        <begin position="136"/>
        <end position="324"/>
    </location>
</feature>
<comment type="caution">
    <text evidence="3">The sequence shown here is derived from an EMBL/GenBank/DDBJ whole genome shotgun (WGS) entry which is preliminary data.</text>
</comment>
<dbReference type="OMA" id="QVFVIWL"/>
<evidence type="ECO:0000313" key="3">
    <source>
        <dbReference type="EMBL" id="TDG47054.1"/>
    </source>
</evidence>
<gene>
    <name evidence="3" type="ORF">AWZ03_006491</name>
</gene>
<accession>A0A484BEE8</accession>
<evidence type="ECO:0000259" key="2">
    <source>
        <dbReference type="Pfam" id="PF15866"/>
    </source>
</evidence>
<sequence length="325" mass="37311">MDDELIDPMEHSIDEIRHNFENYKMRRACLNKVDEVQGARLRFDKDLRDLRAEMQELRLEMNTLHTRQSELLCWLDVNAIEELPSSLEMMDLIIHKQKADGMVSSEQPMELTGCQQKDKLQPDQDQLVINCESTPCLFDYCHTQVDSHLLLLHYFCDHNEETSASQRCHKVCKGKRVILSFDSRCCKFQQNHVIGLLAYIGPWMEEKPLDLWKSAGDMYDSFLPQEQAHLASNVPIVVLICLTAPKTVLQDKPLARCTLPPANAEDQVFVIWLATTHDLQVDLRASLKLYGRDVAIQAKTQLAVCQVQITGDTSPFMPVGANYWH</sequence>
<dbReference type="Pfam" id="PF15866">
    <property type="entry name" value="DUF4729"/>
    <property type="match status" value="1"/>
</dbReference>
<proteinExistence type="predicted"/>
<evidence type="ECO:0000256" key="1">
    <source>
        <dbReference type="SAM" id="Coils"/>
    </source>
</evidence>
<dbReference type="STRING" id="7232.A0A484BEE8"/>
<keyword evidence="1" id="KW-0175">Coiled coil</keyword>
<name>A0A484BEE8_DRONA</name>
<keyword evidence="4" id="KW-1185">Reference proteome</keyword>
<dbReference type="OrthoDB" id="7736976at2759"/>
<dbReference type="AlphaFoldDB" id="A0A484BEE8"/>
<evidence type="ECO:0000313" key="4">
    <source>
        <dbReference type="Proteomes" id="UP000295192"/>
    </source>
</evidence>
<reference evidence="3 4" key="1">
    <citation type="journal article" date="2019" name="J. Hered.">
        <title>An Improved Genome Assembly for Drosophila navojoa, the Basal Species in the mojavensis Cluster.</title>
        <authorList>
            <person name="Vanderlinde T."/>
            <person name="Dupim E.G."/>
            <person name="Nazario-Yepiz N.O."/>
            <person name="Carvalho A.B."/>
        </authorList>
    </citation>
    <scope>NUCLEOTIDE SEQUENCE [LARGE SCALE GENOMIC DNA]</scope>
    <source>
        <strain evidence="3">Navoj_Jal97</strain>
        <tissue evidence="3">Whole organism</tissue>
    </source>
</reference>